<dbReference type="Proteomes" id="UP000760860">
    <property type="component" value="Unassembled WGS sequence"/>
</dbReference>
<evidence type="ECO:0000313" key="6">
    <source>
        <dbReference type="Proteomes" id="UP000760860"/>
    </source>
</evidence>
<evidence type="ECO:0008006" key="7">
    <source>
        <dbReference type="Google" id="ProtNLM"/>
    </source>
</evidence>
<dbReference type="Proteomes" id="UP000774804">
    <property type="component" value="Unassembled WGS sequence"/>
</dbReference>
<evidence type="ECO:0000313" key="1">
    <source>
        <dbReference type="EMBL" id="KAG2828880.1"/>
    </source>
</evidence>
<comment type="caution">
    <text evidence="5">The sequence shown here is derived from an EMBL/GenBank/DDBJ whole genome shotgun (WGS) entry which is preliminary data.</text>
</comment>
<dbReference type="EMBL" id="RCMG01001377">
    <property type="protein sequence ID" value="KAG2828880.1"/>
    <property type="molecule type" value="Genomic_DNA"/>
</dbReference>
<dbReference type="EMBL" id="RCMK01000663">
    <property type="protein sequence ID" value="KAG2917247.1"/>
    <property type="molecule type" value="Genomic_DNA"/>
</dbReference>
<dbReference type="Proteomes" id="UP000735874">
    <property type="component" value="Unassembled WGS sequence"/>
</dbReference>
<reference evidence="5" key="1">
    <citation type="submission" date="2018-05" db="EMBL/GenBank/DDBJ databases">
        <title>Effector identification in a new, highly contiguous assembly of the strawberry crown rot pathogen Phytophthora cactorum.</title>
        <authorList>
            <person name="Armitage A.D."/>
            <person name="Nellist C.F."/>
            <person name="Bates H."/>
            <person name="Vickerstaff R.J."/>
            <person name="Harrison R.J."/>
        </authorList>
    </citation>
    <scope>NUCLEOTIDE SEQUENCE</scope>
    <source>
        <strain evidence="1">15-7</strain>
        <strain evidence="2">4032</strain>
        <strain evidence="3">4040</strain>
        <strain evidence="4">P415</strain>
        <strain evidence="5">P421</strain>
    </source>
</reference>
<evidence type="ECO:0000313" key="5">
    <source>
        <dbReference type="EMBL" id="KAG3214243.1"/>
    </source>
</evidence>
<dbReference type="EMBL" id="RCMV01000656">
    <property type="protein sequence ID" value="KAG3214243.1"/>
    <property type="molecule type" value="Genomic_DNA"/>
</dbReference>
<evidence type="ECO:0000313" key="2">
    <source>
        <dbReference type="EMBL" id="KAG2909725.1"/>
    </source>
</evidence>
<dbReference type="AlphaFoldDB" id="A0A8T1HPT9"/>
<protein>
    <recommendedName>
        <fullName evidence="7">Ubiquitin-like protease family profile domain-containing protein</fullName>
    </recommendedName>
</protein>
<dbReference type="EMBL" id="RCMI01000463">
    <property type="protein sequence ID" value="KAG2909725.1"/>
    <property type="molecule type" value="Genomic_DNA"/>
</dbReference>
<accession>A0A8T1HPT9</accession>
<dbReference type="Gene3D" id="3.40.395.10">
    <property type="entry name" value="Adenoviral Proteinase, Chain A"/>
    <property type="match status" value="1"/>
</dbReference>
<proteinExistence type="predicted"/>
<gene>
    <name evidence="1" type="ORF">PC113_g21382</name>
    <name evidence="2" type="ORF">PC115_g13163</name>
    <name evidence="3" type="ORF">PC117_g17511</name>
    <name evidence="4" type="ORF">PC118_g18378</name>
    <name evidence="5" type="ORF">PC129_g14839</name>
</gene>
<dbReference type="VEuPathDB" id="FungiDB:PC110_g15892"/>
<dbReference type="Proteomes" id="UP000697107">
    <property type="component" value="Unassembled WGS sequence"/>
</dbReference>
<dbReference type="EMBL" id="RCML01000905">
    <property type="protein sequence ID" value="KAG2967795.1"/>
    <property type="molecule type" value="Genomic_DNA"/>
</dbReference>
<name>A0A8T1HPT9_9STRA</name>
<dbReference type="Proteomes" id="UP000736787">
    <property type="component" value="Unassembled WGS sequence"/>
</dbReference>
<sequence length="73" mass="8075">MAAEIRAGPLHDSSYNDLEVTEPMQTDSDSCGVFVCRLFWACVSSEAPSDVSPAGVTKLWWEMLHAIMNVQSR</sequence>
<evidence type="ECO:0000313" key="4">
    <source>
        <dbReference type="EMBL" id="KAG2967795.1"/>
    </source>
</evidence>
<organism evidence="5 6">
    <name type="scientific">Phytophthora cactorum</name>
    <dbReference type="NCBI Taxonomy" id="29920"/>
    <lineage>
        <taxon>Eukaryota</taxon>
        <taxon>Sar</taxon>
        <taxon>Stramenopiles</taxon>
        <taxon>Oomycota</taxon>
        <taxon>Peronosporomycetes</taxon>
        <taxon>Peronosporales</taxon>
        <taxon>Peronosporaceae</taxon>
        <taxon>Phytophthora</taxon>
    </lineage>
</organism>
<evidence type="ECO:0000313" key="3">
    <source>
        <dbReference type="EMBL" id="KAG2917247.1"/>
    </source>
</evidence>